<protein>
    <submittedName>
        <fullName evidence="2">Uncharacterized protein</fullName>
    </submittedName>
</protein>
<proteinExistence type="predicted"/>
<evidence type="ECO:0000313" key="3">
    <source>
        <dbReference type="Proteomes" id="UP000799764"/>
    </source>
</evidence>
<comment type="caution">
    <text evidence="2">The sequence shown here is derived from an EMBL/GenBank/DDBJ whole genome shotgun (WGS) entry which is preliminary data.</text>
</comment>
<evidence type="ECO:0000313" key="2">
    <source>
        <dbReference type="EMBL" id="KAF2444181.1"/>
    </source>
</evidence>
<sequence length="151" mass="16897">MQSVPWNQLRARGRDSSAQKNSRVEQTYVPRKVLIQAEEVYTIFLRSKENNASNEPSSLYRSSKARGEHAVAVHLLVPAVAISRSLVNATQPSQCQRLLARSLLGWSSSGHAYMVSQQLLHTMTYIPRLAYLSWSRLPRSAGHGLSAHFPV</sequence>
<dbReference type="EMBL" id="MU001501">
    <property type="protein sequence ID" value="KAF2444181.1"/>
    <property type="molecule type" value="Genomic_DNA"/>
</dbReference>
<dbReference type="AlphaFoldDB" id="A0A9P4PHD5"/>
<accession>A0A9P4PHD5</accession>
<organism evidence="2 3">
    <name type="scientific">Karstenula rhodostoma CBS 690.94</name>
    <dbReference type="NCBI Taxonomy" id="1392251"/>
    <lineage>
        <taxon>Eukaryota</taxon>
        <taxon>Fungi</taxon>
        <taxon>Dikarya</taxon>
        <taxon>Ascomycota</taxon>
        <taxon>Pezizomycotina</taxon>
        <taxon>Dothideomycetes</taxon>
        <taxon>Pleosporomycetidae</taxon>
        <taxon>Pleosporales</taxon>
        <taxon>Massarineae</taxon>
        <taxon>Didymosphaeriaceae</taxon>
        <taxon>Karstenula</taxon>
    </lineage>
</organism>
<gene>
    <name evidence="2" type="ORF">P171DRAFT_27279</name>
</gene>
<dbReference type="Proteomes" id="UP000799764">
    <property type="component" value="Unassembled WGS sequence"/>
</dbReference>
<name>A0A9P4PHD5_9PLEO</name>
<evidence type="ECO:0000256" key="1">
    <source>
        <dbReference type="SAM" id="MobiDB-lite"/>
    </source>
</evidence>
<reference evidence="2" key="1">
    <citation type="journal article" date="2020" name="Stud. Mycol.">
        <title>101 Dothideomycetes genomes: a test case for predicting lifestyles and emergence of pathogens.</title>
        <authorList>
            <person name="Haridas S."/>
            <person name="Albert R."/>
            <person name="Binder M."/>
            <person name="Bloem J."/>
            <person name="Labutti K."/>
            <person name="Salamov A."/>
            <person name="Andreopoulos B."/>
            <person name="Baker S."/>
            <person name="Barry K."/>
            <person name="Bills G."/>
            <person name="Bluhm B."/>
            <person name="Cannon C."/>
            <person name="Castanera R."/>
            <person name="Culley D."/>
            <person name="Daum C."/>
            <person name="Ezra D."/>
            <person name="Gonzalez J."/>
            <person name="Henrissat B."/>
            <person name="Kuo A."/>
            <person name="Liang C."/>
            <person name="Lipzen A."/>
            <person name="Lutzoni F."/>
            <person name="Magnuson J."/>
            <person name="Mondo S."/>
            <person name="Nolan M."/>
            <person name="Ohm R."/>
            <person name="Pangilinan J."/>
            <person name="Park H.-J."/>
            <person name="Ramirez L."/>
            <person name="Alfaro M."/>
            <person name="Sun H."/>
            <person name="Tritt A."/>
            <person name="Yoshinaga Y."/>
            <person name="Zwiers L.-H."/>
            <person name="Turgeon B."/>
            <person name="Goodwin S."/>
            <person name="Spatafora J."/>
            <person name="Crous P."/>
            <person name="Grigoriev I."/>
        </authorList>
    </citation>
    <scope>NUCLEOTIDE SEQUENCE</scope>
    <source>
        <strain evidence="2">CBS 690.94</strain>
    </source>
</reference>
<feature type="region of interest" description="Disordered" evidence="1">
    <location>
        <begin position="1"/>
        <end position="24"/>
    </location>
</feature>
<keyword evidence="3" id="KW-1185">Reference proteome</keyword>